<dbReference type="EMBL" id="JAPEVB010000001">
    <property type="protein sequence ID" value="KAJ4396979.1"/>
    <property type="molecule type" value="Genomic_DNA"/>
</dbReference>
<dbReference type="InterPro" id="IPR011009">
    <property type="entry name" value="Kinase-like_dom_sf"/>
</dbReference>
<dbReference type="PANTHER" id="PTHR12149">
    <property type="entry name" value="FRUCTOSAMINE 3 KINASE-RELATED PROTEIN"/>
    <property type="match status" value="1"/>
</dbReference>
<dbReference type="Proteomes" id="UP001140453">
    <property type="component" value="Unassembled WGS sequence"/>
</dbReference>
<dbReference type="GO" id="GO:0102193">
    <property type="term" value="F:protein-ribulosamine 3-kinase activity"/>
    <property type="evidence" value="ECO:0007669"/>
    <property type="project" value="UniProtKB-EC"/>
</dbReference>
<protein>
    <recommendedName>
        <fullName evidence="1">protein-ribulosamine 3-kinase</fullName>
        <ecNumber evidence="1">2.7.1.172</ecNumber>
    </recommendedName>
</protein>
<evidence type="ECO:0000256" key="3">
    <source>
        <dbReference type="PIRNR" id="PIRNR006221"/>
    </source>
</evidence>
<organism evidence="4 5">
    <name type="scientific">Gnomoniopsis smithogilvyi</name>
    <dbReference type="NCBI Taxonomy" id="1191159"/>
    <lineage>
        <taxon>Eukaryota</taxon>
        <taxon>Fungi</taxon>
        <taxon>Dikarya</taxon>
        <taxon>Ascomycota</taxon>
        <taxon>Pezizomycotina</taxon>
        <taxon>Sordariomycetes</taxon>
        <taxon>Sordariomycetidae</taxon>
        <taxon>Diaporthales</taxon>
        <taxon>Gnomoniaceae</taxon>
        <taxon>Gnomoniopsis</taxon>
    </lineage>
</organism>
<dbReference type="GO" id="GO:0016301">
    <property type="term" value="F:kinase activity"/>
    <property type="evidence" value="ECO:0007669"/>
    <property type="project" value="UniProtKB-UniRule"/>
</dbReference>
<evidence type="ECO:0000313" key="4">
    <source>
        <dbReference type="EMBL" id="KAJ4396979.1"/>
    </source>
</evidence>
<sequence>MHDHIPEHCPKPFGWGECQTSPGTFFLIMEFLHLINEHPDPEAISRVISDLHKSSAGSSPDGKFGFPVPNCHGKIVQPNDWDSNWSRYFTTLITAFYNADMELNGPDAKYDQTFQAFKQHVIPRLLEPLQADGRVLQPCLVHGDLWHENIGLNEETDEPMIFDASMFYGHNEYEIGTWRTVFVAFDESYRKQYLLHSPPSEPVDEWEDRNRLYSIPYNITHSAGWLGAAETTRPRIMEDMQFLINKYAPRAAVLDT</sequence>
<name>A0A9W9D211_9PEZI</name>
<dbReference type="Gene3D" id="3.90.1200.10">
    <property type="match status" value="1"/>
</dbReference>
<accession>A0A9W9D211</accession>
<reference evidence="4" key="1">
    <citation type="submission" date="2022-10" db="EMBL/GenBank/DDBJ databases">
        <title>Tapping the CABI collections for fungal endophytes: first genome assemblies for Collariella, Neodidymelliopsis, Ascochyta clinopodiicola, Didymella pomorum, Didymosphaeria variabile, Neocosmospora piperis and Neocucurbitaria cava.</title>
        <authorList>
            <person name="Hill R."/>
        </authorList>
    </citation>
    <scope>NUCLEOTIDE SEQUENCE</scope>
    <source>
        <strain evidence="4">IMI 355082</strain>
    </source>
</reference>
<dbReference type="PANTHER" id="PTHR12149:SF8">
    <property type="entry name" value="PROTEIN-RIBULOSAMINE 3-KINASE"/>
    <property type="match status" value="1"/>
</dbReference>
<dbReference type="EC" id="2.7.1.172" evidence="1"/>
<gene>
    <name evidence="4" type="ORF">N0V93_001203</name>
</gene>
<keyword evidence="5" id="KW-1185">Reference proteome</keyword>
<comment type="caution">
    <text evidence="4">The sequence shown here is derived from an EMBL/GenBank/DDBJ whole genome shotgun (WGS) entry which is preliminary data.</text>
</comment>
<dbReference type="SUPFAM" id="SSF56112">
    <property type="entry name" value="Protein kinase-like (PK-like)"/>
    <property type="match status" value="1"/>
</dbReference>
<dbReference type="Pfam" id="PF03881">
    <property type="entry name" value="Fructosamin_kin"/>
    <property type="match status" value="1"/>
</dbReference>
<keyword evidence="3" id="KW-0808">Transferase</keyword>
<evidence type="ECO:0000256" key="1">
    <source>
        <dbReference type="ARBA" id="ARBA00011961"/>
    </source>
</evidence>
<dbReference type="AlphaFoldDB" id="A0A9W9D211"/>
<keyword evidence="3" id="KW-0418">Kinase</keyword>
<proteinExistence type="inferred from homology"/>
<evidence type="ECO:0000313" key="5">
    <source>
        <dbReference type="Proteomes" id="UP001140453"/>
    </source>
</evidence>
<comment type="catalytic activity">
    <reaction evidence="2">
        <text>N(6)-D-ribulosyl-L-lysyl-[protein] + ATP = N(6)-(3-O-phospho-D-ribulosyl)-L-lysyl-[protein] + ADP + H(+)</text>
        <dbReference type="Rhea" id="RHEA:48432"/>
        <dbReference type="Rhea" id="RHEA-COMP:12103"/>
        <dbReference type="Rhea" id="RHEA-COMP:12104"/>
        <dbReference type="ChEBI" id="CHEBI:15378"/>
        <dbReference type="ChEBI" id="CHEBI:30616"/>
        <dbReference type="ChEBI" id="CHEBI:90418"/>
        <dbReference type="ChEBI" id="CHEBI:90420"/>
        <dbReference type="ChEBI" id="CHEBI:456216"/>
        <dbReference type="EC" id="2.7.1.172"/>
    </reaction>
    <physiologicalReaction direction="left-to-right" evidence="2">
        <dbReference type="Rhea" id="RHEA:48433"/>
    </physiologicalReaction>
</comment>
<dbReference type="OrthoDB" id="5772781at2759"/>
<dbReference type="PIRSF" id="PIRSF006221">
    <property type="entry name" value="Ketosamine-3-kinase"/>
    <property type="match status" value="1"/>
</dbReference>
<comment type="similarity">
    <text evidence="3">Belongs to the fructosamine kinase family.</text>
</comment>
<dbReference type="InterPro" id="IPR016477">
    <property type="entry name" value="Fructo-/Ketosamine-3-kinase"/>
</dbReference>
<evidence type="ECO:0000256" key="2">
    <source>
        <dbReference type="ARBA" id="ARBA00048655"/>
    </source>
</evidence>